<dbReference type="GO" id="GO:0005789">
    <property type="term" value="C:endoplasmic reticulum membrane"/>
    <property type="evidence" value="ECO:0007669"/>
    <property type="project" value="UniProtKB-SubCell"/>
</dbReference>
<dbReference type="PANTHER" id="PTHR15414">
    <property type="entry name" value="OS-9-RELATED"/>
    <property type="match status" value="1"/>
</dbReference>
<dbReference type="PaxDb" id="214684-Q5KAG5"/>
<accession>Q55L16</accession>
<dbReference type="Pfam" id="PF07915">
    <property type="entry name" value="PRKCSH"/>
    <property type="match status" value="1"/>
</dbReference>
<feature type="region of interest" description="Disordered" evidence="8">
    <location>
        <begin position="205"/>
        <end position="247"/>
    </location>
</feature>
<dbReference type="STRING" id="214684.Q5KAG5"/>
<dbReference type="Gene3D" id="2.70.130.10">
    <property type="entry name" value="Mannose-6-phosphate receptor binding domain"/>
    <property type="match status" value="1"/>
</dbReference>
<dbReference type="GO" id="GO:0030970">
    <property type="term" value="P:retrograde protein transport, ER to cytosol"/>
    <property type="evidence" value="ECO:0000318"/>
    <property type="project" value="GO_Central"/>
</dbReference>
<dbReference type="PANTHER" id="PTHR15414:SF0">
    <property type="entry name" value="ENDOPLASMIC RETICULUM LECTIN 1"/>
    <property type="match status" value="1"/>
</dbReference>
<dbReference type="OMA" id="DQASESI"/>
<dbReference type="GO" id="GO:0030246">
    <property type="term" value="F:carbohydrate binding"/>
    <property type="evidence" value="ECO:0007669"/>
    <property type="project" value="UniProtKB-KW"/>
</dbReference>
<dbReference type="PROSITE" id="PS51914">
    <property type="entry name" value="MRH"/>
    <property type="match status" value="1"/>
</dbReference>
<evidence type="ECO:0000259" key="10">
    <source>
        <dbReference type="PROSITE" id="PS51914"/>
    </source>
</evidence>
<dbReference type="eggNOG" id="KOG3394">
    <property type="taxonomic scope" value="Eukaryota"/>
</dbReference>
<dbReference type="OrthoDB" id="448954at2759"/>
<evidence type="ECO:0000256" key="6">
    <source>
        <dbReference type="ARBA" id="ARBA00022824"/>
    </source>
</evidence>
<comment type="similarity">
    <text evidence="2">Belongs to the OS-9 family.</text>
</comment>
<dbReference type="InterPro" id="IPR044865">
    <property type="entry name" value="MRH_dom"/>
</dbReference>
<feature type="compositionally biased region" description="Polar residues" evidence="8">
    <location>
        <begin position="229"/>
        <end position="245"/>
    </location>
</feature>
<keyword evidence="5" id="KW-0430">Lectin</keyword>
<dbReference type="FunCoup" id="Q5KAG5">
    <property type="interactions" value="96"/>
</dbReference>
<evidence type="ECO:0000313" key="12">
    <source>
        <dbReference type="Proteomes" id="UP000002149"/>
    </source>
</evidence>
<dbReference type="InterPro" id="IPR045149">
    <property type="entry name" value="OS-9-like"/>
</dbReference>
<dbReference type="EMBL" id="AE017350">
    <property type="protein sequence ID" value="AAW45836.1"/>
    <property type="molecule type" value="Genomic_DNA"/>
</dbReference>
<keyword evidence="4 9" id="KW-0732">Signal</keyword>
<dbReference type="VEuPathDB" id="FungiDB:CNJ01780"/>
<dbReference type="InterPro" id="IPR012913">
    <property type="entry name" value="OS9-like_dom"/>
</dbReference>
<evidence type="ECO:0000256" key="7">
    <source>
        <dbReference type="ARBA" id="ARBA00023157"/>
    </source>
</evidence>
<dbReference type="SUPFAM" id="SSF50911">
    <property type="entry name" value="Mannose 6-phosphate receptor domain"/>
    <property type="match status" value="1"/>
</dbReference>
<evidence type="ECO:0000256" key="2">
    <source>
        <dbReference type="ARBA" id="ARBA00009918"/>
    </source>
</evidence>
<evidence type="ECO:0000256" key="1">
    <source>
        <dbReference type="ARBA" id="ARBA00004367"/>
    </source>
</evidence>
<evidence type="ECO:0000256" key="8">
    <source>
        <dbReference type="SAM" id="MobiDB-lite"/>
    </source>
</evidence>
<dbReference type="HOGENOM" id="CLU_511924_0_0_1"/>
<dbReference type="Proteomes" id="UP000002149">
    <property type="component" value="Chromosome 10"/>
</dbReference>
<keyword evidence="7" id="KW-1015">Disulfide bond</keyword>
<proteinExistence type="inferred from homology"/>
<dbReference type="KEGG" id="cne:CNJ01780"/>
<comment type="subcellular location">
    <subcellularLocation>
        <location evidence="1">Endoplasmic reticulum membrane</location>
        <topology evidence="1">Peripheral membrane protein</topology>
        <orientation evidence="1">Lumenal side</orientation>
    </subcellularLocation>
</comment>
<sequence>MHSSVLLYFPLLPLLPALAIRSGPHQLRDLYAYPKYQVQFLNDLPVSTSDAKRIKEVGVGSEIEWLDMKPGDRSLEDGTKRERLELIPMSFVPAGHEEDPSPYEYLCLMPSNNSTASQMARIDQLEEVEDELDPVQGWKALAHLDGKCLYSKQGWFTYAYCHDSYIRQFRAAANPHTHPTQGYVPQEDPKYEGYTLGRPYPVSKFKGSRVKAKGGKPGSPAKAEDRSTAVETTANAPHTQSSPSVSFGLGASSRYLVQRWSDGTRCDKTGRPREIEVQVHCSMTSGDMIYMIKEVAICQYVIIIHSPHLCGLPGFKAHDAEVEPANVMCRQVVDDEEWAKWENEVRDGTAGANEPQPQEIEEGKQTRRLEQSSFSKWPGKGQPQFRFGLAAARERPAGDEVSHEQSGVDETGETGDQASESIPADIIFGLDMDEDMKSMLRRAVGLLAKEARSEKRDNGDEEEADGDEVVLISWDEDENGRPVLLEADILLKDEDGEIKLEMGASEKDMLKKVLRDYMLKANHEEEEQRKRVVDEL</sequence>
<dbReference type="GO" id="GO:0030968">
    <property type="term" value="P:endoplasmic reticulum unfolded protein response"/>
    <property type="evidence" value="ECO:0007669"/>
    <property type="project" value="InterPro"/>
</dbReference>
<dbReference type="AlphaFoldDB" id="Q5KAG5"/>
<feature type="chain" id="PRO_5004258156" description="Protein OS-9 homolog" evidence="9">
    <location>
        <begin position="20"/>
        <end position="536"/>
    </location>
</feature>
<dbReference type="RefSeq" id="XP_567353.1">
    <property type="nucleotide sequence ID" value="XM_567353.2"/>
</dbReference>
<reference evidence="11 12" key="1">
    <citation type="journal article" date="2005" name="Science">
        <title>The genome of the basidiomycetous yeast and human pathogen Cryptococcus neoformans.</title>
        <authorList>
            <person name="Loftus B.J."/>
            <person name="Fung E."/>
            <person name="Roncaglia P."/>
            <person name="Rowley D."/>
            <person name="Amedeo P."/>
            <person name="Bruno D."/>
            <person name="Vamathevan J."/>
            <person name="Miranda M."/>
            <person name="Anderson I.J."/>
            <person name="Fraser J.A."/>
            <person name="Allen J.E."/>
            <person name="Bosdet I.E."/>
            <person name="Brent M.R."/>
            <person name="Chiu R."/>
            <person name="Doering T.L."/>
            <person name="Donlin M.J."/>
            <person name="D'Souza C.A."/>
            <person name="Fox D.S."/>
            <person name="Grinberg V."/>
            <person name="Fu J."/>
            <person name="Fukushima M."/>
            <person name="Haas B.J."/>
            <person name="Huang J.C."/>
            <person name="Janbon G."/>
            <person name="Jones S.J."/>
            <person name="Koo H.L."/>
            <person name="Krzywinski M.I."/>
            <person name="Kwon-Chung J.K."/>
            <person name="Lengeler K.B."/>
            <person name="Maiti R."/>
            <person name="Marra M.A."/>
            <person name="Marra R.E."/>
            <person name="Mathewson C.A."/>
            <person name="Mitchell T.G."/>
            <person name="Pertea M."/>
            <person name="Riggs F.R."/>
            <person name="Salzberg S.L."/>
            <person name="Schein J.E."/>
            <person name="Shvartsbeyn A."/>
            <person name="Shin H."/>
            <person name="Shumway M."/>
            <person name="Specht C.A."/>
            <person name="Suh B.B."/>
            <person name="Tenney A."/>
            <person name="Utterback T.R."/>
            <person name="Wickes B.L."/>
            <person name="Wortman J.R."/>
            <person name="Wye N.H."/>
            <person name="Kronstad J.W."/>
            <person name="Lodge J.K."/>
            <person name="Heitman J."/>
            <person name="Davis R.W."/>
            <person name="Fraser C.M."/>
            <person name="Hyman R.W."/>
        </authorList>
    </citation>
    <scope>NUCLEOTIDE SEQUENCE [LARGE SCALE GENOMIC DNA]</scope>
    <source>
        <strain evidence="12">JEC21 / ATCC MYA-565</strain>
    </source>
</reference>
<evidence type="ECO:0000256" key="9">
    <source>
        <dbReference type="SAM" id="SignalP"/>
    </source>
</evidence>
<evidence type="ECO:0000313" key="11">
    <source>
        <dbReference type="EMBL" id="AAW45836.1"/>
    </source>
</evidence>
<feature type="region of interest" description="Disordered" evidence="8">
    <location>
        <begin position="345"/>
        <end position="422"/>
    </location>
</feature>
<keyword evidence="12" id="KW-1185">Reference proteome</keyword>
<protein>
    <recommendedName>
        <fullName evidence="3">Protein OS-9 homolog</fullName>
    </recommendedName>
</protein>
<keyword evidence="6" id="KW-0256">Endoplasmic reticulum</keyword>
<dbReference type="InParanoid" id="Q5KAG5"/>
<evidence type="ECO:0000256" key="5">
    <source>
        <dbReference type="ARBA" id="ARBA00022734"/>
    </source>
</evidence>
<accession>Q5KAG5</accession>
<dbReference type="GO" id="GO:0005788">
    <property type="term" value="C:endoplasmic reticulum lumen"/>
    <property type="evidence" value="ECO:0000318"/>
    <property type="project" value="GO_Central"/>
</dbReference>
<gene>
    <name evidence="11" type="ordered locus">CNJ01780</name>
</gene>
<dbReference type="GeneID" id="3254031"/>
<dbReference type="FunFam" id="2.70.130.10:FF:000041">
    <property type="entry name" value="Protein OS-9 homolog"/>
    <property type="match status" value="1"/>
</dbReference>
<feature type="domain" description="MRH" evidence="10">
    <location>
        <begin position="146"/>
        <end position="312"/>
    </location>
</feature>
<evidence type="ECO:0000256" key="3">
    <source>
        <dbReference type="ARBA" id="ARBA00018727"/>
    </source>
</evidence>
<name>Q5KAG5_CRYD1</name>
<evidence type="ECO:0000256" key="4">
    <source>
        <dbReference type="ARBA" id="ARBA00022729"/>
    </source>
</evidence>
<feature type="signal peptide" evidence="9">
    <location>
        <begin position="1"/>
        <end position="19"/>
    </location>
</feature>
<dbReference type="InterPro" id="IPR009011">
    <property type="entry name" value="Man6P_isomerase_rcpt-bd_dom_sf"/>
</dbReference>
<feature type="compositionally biased region" description="Basic and acidic residues" evidence="8">
    <location>
        <begin position="392"/>
        <end position="403"/>
    </location>
</feature>
<feature type="compositionally biased region" description="Basic and acidic residues" evidence="8">
    <location>
        <begin position="361"/>
        <end position="370"/>
    </location>
</feature>
<organism evidence="11 12">
    <name type="scientific">Cryptococcus deneoformans (strain JEC21 / ATCC MYA-565)</name>
    <name type="common">Cryptococcus neoformans var. neoformans serotype D</name>
    <dbReference type="NCBI Taxonomy" id="214684"/>
    <lineage>
        <taxon>Eukaryota</taxon>
        <taxon>Fungi</taxon>
        <taxon>Dikarya</taxon>
        <taxon>Basidiomycota</taxon>
        <taxon>Agaricomycotina</taxon>
        <taxon>Tremellomycetes</taxon>
        <taxon>Tremellales</taxon>
        <taxon>Cryptococcaceae</taxon>
        <taxon>Cryptococcus</taxon>
        <taxon>Cryptococcus neoformans species complex</taxon>
    </lineage>
</organism>